<evidence type="ECO:0000313" key="3">
    <source>
        <dbReference type="EMBL" id="MFC7142515.1"/>
    </source>
</evidence>
<dbReference type="CDD" id="cd17557">
    <property type="entry name" value="REC_Rcp-like"/>
    <property type="match status" value="1"/>
</dbReference>
<evidence type="ECO:0000313" key="4">
    <source>
        <dbReference type="Proteomes" id="UP001596432"/>
    </source>
</evidence>
<dbReference type="EMBL" id="JBHTAS010000001">
    <property type="protein sequence ID" value="MFC7142515.1"/>
    <property type="molecule type" value="Genomic_DNA"/>
</dbReference>
<evidence type="ECO:0000259" key="2">
    <source>
        <dbReference type="PROSITE" id="PS50110"/>
    </source>
</evidence>
<evidence type="ECO:0000256" key="1">
    <source>
        <dbReference type="PROSITE-ProRule" id="PRU00169"/>
    </source>
</evidence>
<dbReference type="Pfam" id="PF00072">
    <property type="entry name" value="Response_reg"/>
    <property type="match status" value="1"/>
</dbReference>
<dbReference type="GeneID" id="78822860"/>
<protein>
    <submittedName>
        <fullName evidence="3">Response regulator</fullName>
    </submittedName>
</protein>
<dbReference type="InterPro" id="IPR052893">
    <property type="entry name" value="TCS_response_regulator"/>
</dbReference>
<accession>A0ABD5Y582</accession>
<sequence>MPDHDRSGDPADILLVEDNPGDVRLTQEAFKEGQIRNTLHVVTDGVEALDFLRRRGDHADAPLPDIVLLDLNLPRKNGDEVLDEIRSDPDLEYLPVIVLTSSEAQEDVVQSYELQANAYLTKPVDPSEFIETVRSIQQFWLSVVRLPPYDEE</sequence>
<dbReference type="InterPro" id="IPR001789">
    <property type="entry name" value="Sig_transdc_resp-reg_receiver"/>
</dbReference>
<dbReference type="PANTHER" id="PTHR44520:SF2">
    <property type="entry name" value="RESPONSE REGULATOR RCP1"/>
    <property type="match status" value="1"/>
</dbReference>
<name>A0ABD5Y582_9EURY</name>
<keyword evidence="1" id="KW-0597">Phosphoprotein</keyword>
<dbReference type="Proteomes" id="UP001596432">
    <property type="component" value="Unassembled WGS sequence"/>
</dbReference>
<comment type="caution">
    <text evidence="3">The sequence shown here is derived from an EMBL/GenBank/DDBJ whole genome shotgun (WGS) entry which is preliminary data.</text>
</comment>
<dbReference type="RefSeq" id="WP_274323580.1">
    <property type="nucleotide sequence ID" value="NZ_CP118158.1"/>
</dbReference>
<proteinExistence type="predicted"/>
<dbReference type="SUPFAM" id="SSF52172">
    <property type="entry name" value="CheY-like"/>
    <property type="match status" value="1"/>
</dbReference>
<reference evidence="3 4" key="1">
    <citation type="journal article" date="2019" name="Int. J. Syst. Evol. Microbiol.">
        <title>The Global Catalogue of Microorganisms (GCM) 10K type strain sequencing project: providing services to taxonomists for standard genome sequencing and annotation.</title>
        <authorList>
            <consortium name="The Broad Institute Genomics Platform"/>
            <consortium name="The Broad Institute Genome Sequencing Center for Infectious Disease"/>
            <person name="Wu L."/>
            <person name="Ma J."/>
        </authorList>
    </citation>
    <scope>NUCLEOTIDE SEQUENCE [LARGE SCALE GENOMIC DNA]</scope>
    <source>
        <strain evidence="3 4">XZYJT29</strain>
    </source>
</reference>
<dbReference type="InterPro" id="IPR011006">
    <property type="entry name" value="CheY-like_superfamily"/>
</dbReference>
<feature type="modified residue" description="4-aspartylphosphate" evidence="1">
    <location>
        <position position="70"/>
    </location>
</feature>
<dbReference type="SMART" id="SM00448">
    <property type="entry name" value="REC"/>
    <property type="match status" value="1"/>
</dbReference>
<dbReference type="AlphaFoldDB" id="A0ABD5Y582"/>
<organism evidence="3 4">
    <name type="scientific">Halosimplex aquaticum</name>
    <dbReference type="NCBI Taxonomy" id="3026162"/>
    <lineage>
        <taxon>Archaea</taxon>
        <taxon>Methanobacteriati</taxon>
        <taxon>Methanobacteriota</taxon>
        <taxon>Stenosarchaea group</taxon>
        <taxon>Halobacteria</taxon>
        <taxon>Halobacteriales</taxon>
        <taxon>Haloarculaceae</taxon>
        <taxon>Halosimplex</taxon>
    </lineage>
</organism>
<dbReference type="PROSITE" id="PS50110">
    <property type="entry name" value="RESPONSE_REGULATORY"/>
    <property type="match status" value="1"/>
</dbReference>
<keyword evidence="4" id="KW-1185">Reference proteome</keyword>
<feature type="domain" description="Response regulatory" evidence="2">
    <location>
        <begin position="12"/>
        <end position="137"/>
    </location>
</feature>
<dbReference type="Gene3D" id="3.40.50.2300">
    <property type="match status" value="1"/>
</dbReference>
<dbReference type="PANTHER" id="PTHR44520">
    <property type="entry name" value="RESPONSE REGULATOR RCP1-RELATED"/>
    <property type="match status" value="1"/>
</dbReference>
<gene>
    <name evidence="3" type="ORF">ACFQMA_22100</name>
</gene>